<evidence type="ECO:0000313" key="2">
    <source>
        <dbReference type="EMBL" id="CAF4335286.1"/>
    </source>
</evidence>
<dbReference type="AlphaFoldDB" id="A0A8S2UBK6"/>
<dbReference type="Proteomes" id="UP000681720">
    <property type="component" value="Unassembled WGS sequence"/>
</dbReference>
<dbReference type="GO" id="GO:0045505">
    <property type="term" value="F:dynein intermediate chain binding"/>
    <property type="evidence" value="ECO:0007669"/>
    <property type="project" value="InterPro"/>
</dbReference>
<proteinExistence type="predicted"/>
<sequence length="62" mass="6500">MGSKFLSSGFADIQDIYAHSSPQAPIVLLLSPGTDPTSLLLRFAKETRGSASHLDVISLGQG</sequence>
<dbReference type="PANTHER" id="PTHR22878:SF69">
    <property type="entry name" value="DYNEIN HEAVY CHAIN"/>
    <property type="match status" value="1"/>
</dbReference>
<dbReference type="Pfam" id="PF03028">
    <property type="entry name" value="Dynein_heavy"/>
    <property type="match status" value="1"/>
</dbReference>
<dbReference type="InterPro" id="IPR026983">
    <property type="entry name" value="DHC"/>
</dbReference>
<comment type="caution">
    <text evidence="2">The sequence shown here is derived from an EMBL/GenBank/DDBJ whole genome shotgun (WGS) entry which is preliminary data.</text>
</comment>
<dbReference type="Gene3D" id="3.40.50.300">
    <property type="entry name" value="P-loop containing nucleotide triphosphate hydrolases"/>
    <property type="match status" value="1"/>
</dbReference>
<dbReference type="EMBL" id="CAJOBJ010071322">
    <property type="protein sequence ID" value="CAF4461416.1"/>
    <property type="molecule type" value="Genomic_DNA"/>
</dbReference>
<gene>
    <name evidence="2" type="ORF">BYL167_LOCUS28877</name>
    <name evidence="3" type="ORF">GIL414_LOCUS32895</name>
</gene>
<dbReference type="GO" id="GO:0007018">
    <property type="term" value="P:microtubule-based movement"/>
    <property type="evidence" value="ECO:0007669"/>
    <property type="project" value="InterPro"/>
</dbReference>
<dbReference type="InterPro" id="IPR027417">
    <property type="entry name" value="P-loop_NTPase"/>
</dbReference>
<dbReference type="InterPro" id="IPR004273">
    <property type="entry name" value="Dynein_heavy_D6_P-loop"/>
</dbReference>
<organism evidence="2 4">
    <name type="scientific">Rotaria magnacalcarata</name>
    <dbReference type="NCBI Taxonomy" id="392030"/>
    <lineage>
        <taxon>Eukaryota</taxon>
        <taxon>Metazoa</taxon>
        <taxon>Spiralia</taxon>
        <taxon>Gnathifera</taxon>
        <taxon>Rotifera</taxon>
        <taxon>Eurotatoria</taxon>
        <taxon>Bdelloidea</taxon>
        <taxon>Philodinida</taxon>
        <taxon>Philodinidae</taxon>
        <taxon>Rotaria</taxon>
    </lineage>
</organism>
<evidence type="ECO:0000313" key="3">
    <source>
        <dbReference type="EMBL" id="CAF4461416.1"/>
    </source>
</evidence>
<name>A0A8S2UBK6_9BILA</name>
<accession>A0A8S2UBK6</accession>
<feature type="non-terminal residue" evidence="2">
    <location>
        <position position="62"/>
    </location>
</feature>
<dbReference type="GO" id="GO:0051959">
    <property type="term" value="F:dynein light intermediate chain binding"/>
    <property type="evidence" value="ECO:0007669"/>
    <property type="project" value="InterPro"/>
</dbReference>
<protein>
    <recommendedName>
        <fullName evidence="1">Dynein heavy chain region D6 P-loop domain-containing protein</fullName>
    </recommendedName>
</protein>
<evidence type="ECO:0000313" key="4">
    <source>
        <dbReference type="Proteomes" id="UP000681967"/>
    </source>
</evidence>
<feature type="domain" description="Dynein heavy chain region D6 P-loop" evidence="1">
    <location>
        <begin position="22"/>
        <end position="62"/>
    </location>
</feature>
<dbReference type="EMBL" id="CAJOBH010042269">
    <property type="protein sequence ID" value="CAF4335286.1"/>
    <property type="molecule type" value="Genomic_DNA"/>
</dbReference>
<evidence type="ECO:0000259" key="1">
    <source>
        <dbReference type="Pfam" id="PF03028"/>
    </source>
</evidence>
<dbReference type="PANTHER" id="PTHR22878">
    <property type="entry name" value="DYNEIN HEAVY CHAIN 6, AXONEMAL-LIKE-RELATED"/>
    <property type="match status" value="1"/>
</dbReference>
<dbReference type="Proteomes" id="UP000681967">
    <property type="component" value="Unassembled WGS sequence"/>
</dbReference>
<reference evidence="2" key="1">
    <citation type="submission" date="2021-02" db="EMBL/GenBank/DDBJ databases">
        <authorList>
            <person name="Nowell W R."/>
        </authorList>
    </citation>
    <scope>NUCLEOTIDE SEQUENCE</scope>
</reference>
<dbReference type="GO" id="GO:0030286">
    <property type="term" value="C:dynein complex"/>
    <property type="evidence" value="ECO:0007669"/>
    <property type="project" value="InterPro"/>
</dbReference>
<dbReference type="GO" id="GO:0008569">
    <property type="term" value="F:minus-end-directed microtubule motor activity"/>
    <property type="evidence" value="ECO:0007669"/>
    <property type="project" value="InterPro"/>
</dbReference>